<comment type="subcellular location">
    <subcellularLocation>
        <location evidence="1">Cell membrane</location>
        <topology evidence="1">Multi-pass membrane protein</topology>
    </subcellularLocation>
</comment>
<gene>
    <name evidence="8" type="ORF">GCM10007981_13730</name>
</gene>
<dbReference type="OrthoDB" id="12374at2157"/>
<reference evidence="8" key="1">
    <citation type="journal article" date="2014" name="Int. J. Syst. Evol. Microbiol.">
        <title>Complete genome sequence of Corynebacterium casei LMG S-19264T (=DSM 44701T), isolated from a smear-ripened cheese.</title>
        <authorList>
            <consortium name="US DOE Joint Genome Institute (JGI-PGF)"/>
            <person name="Walter F."/>
            <person name="Albersmeier A."/>
            <person name="Kalinowski J."/>
            <person name="Ruckert C."/>
        </authorList>
    </citation>
    <scope>NUCLEOTIDE SEQUENCE</scope>
    <source>
        <strain evidence="8">JCM 10088</strain>
    </source>
</reference>
<dbReference type="GO" id="GO:0005886">
    <property type="term" value="C:plasma membrane"/>
    <property type="evidence" value="ECO:0007669"/>
    <property type="project" value="UniProtKB-SubCell"/>
</dbReference>
<organism evidence="8 9">
    <name type="scientific">Thermocladium modestius</name>
    <dbReference type="NCBI Taxonomy" id="62609"/>
    <lineage>
        <taxon>Archaea</taxon>
        <taxon>Thermoproteota</taxon>
        <taxon>Thermoprotei</taxon>
        <taxon>Thermoproteales</taxon>
        <taxon>Thermoproteaceae</taxon>
        <taxon>Thermocladium</taxon>
    </lineage>
</organism>
<dbReference type="EMBL" id="BMNL01000003">
    <property type="protein sequence ID" value="GGP21532.1"/>
    <property type="molecule type" value="Genomic_DNA"/>
</dbReference>
<feature type="transmembrane region" description="Helical" evidence="6">
    <location>
        <begin position="286"/>
        <end position="309"/>
    </location>
</feature>
<evidence type="ECO:0000313" key="8">
    <source>
        <dbReference type="EMBL" id="GGP21532.1"/>
    </source>
</evidence>
<keyword evidence="9" id="KW-1185">Reference proteome</keyword>
<feature type="domain" description="Type II secretion system protein GspF" evidence="7">
    <location>
        <begin position="394"/>
        <end position="521"/>
    </location>
</feature>
<evidence type="ECO:0000256" key="1">
    <source>
        <dbReference type="ARBA" id="ARBA00004651"/>
    </source>
</evidence>
<feature type="transmembrane region" description="Helical" evidence="6">
    <location>
        <begin position="576"/>
        <end position="598"/>
    </location>
</feature>
<feature type="transmembrane region" description="Helical" evidence="6">
    <location>
        <begin position="88"/>
        <end position="113"/>
    </location>
</feature>
<name>A0A830GZH6_9CREN</name>
<proteinExistence type="predicted"/>
<keyword evidence="3 6" id="KW-0812">Transmembrane</keyword>
<evidence type="ECO:0000256" key="4">
    <source>
        <dbReference type="ARBA" id="ARBA00022989"/>
    </source>
</evidence>
<keyword evidence="4 6" id="KW-1133">Transmembrane helix</keyword>
<feature type="domain" description="Type II secretion system protein GspF" evidence="7">
    <location>
        <begin position="134"/>
        <end position="257"/>
    </location>
</feature>
<feature type="transmembrane region" description="Helical" evidence="6">
    <location>
        <begin position="243"/>
        <end position="266"/>
    </location>
</feature>
<feature type="transmembrane region" description="Helical" evidence="6">
    <location>
        <begin position="541"/>
        <end position="564"/>
    </location>
</feature>
<dbReference type="Proteomes" id="UP000610960">
    <property type="component" value="Unassembled WGS sequence"/>
</dbReference>
<keyword evidence="2" id="KW-1003">Cell membrane</keyword>
<evidence type="ECO:0000256" key="5">
    <source>
        <dbReference type="ARBA" id="ARBA00023136"/>
    </source>
</evidence>
<feature type="transmembrane region" description="Helical" evidence="6">
    <location>
        <begin position="321"/>
        <end position="341"/>
    </location>
</feature>
<keyword evidence="5 6" id="KW-0472">Membrane</keyword>
<feature type="transmembrane region" description="Helical" evidence="6">
    <location>
        <begin position="44"/>
        <end position="68"/>
    </location>
</feature>
<evidence type="ECO:0000313" key="9">
    <source>
        <dbReference type="Proteomes" id="UP000610960"/>
    </source>
</evidence>
<feature type="transmembrane region" description="Helical" evidence="6">
    <location>
        <begin position="504"/>
        <end position="529"/>
    </location>
</feature>
<dbReference type="Pfam" id="PF00482">
    <property type="entry name" value="T2SSF"/>
    <property type="match status" value="2"/>
</dbReference>
<dbReference type="PANTHER" id="PTHR35402">
    <property type="entry name" value="INTEGRAL MEMBRANE PROTEIN-RELATED"/>
    <property type="match status" value="1"/>
</dbReference>
<dbReference type="PANTHER" id="PTHR35402:SF1">
    <property type="entry name" value="TYPE II SECRETION SYSTEM PROTEIN GSPF DOMAIN-CONTAINING PROTEIN"/>
    <property type="match status" value="1"/>
</dbReference>
<evidence type="ECO:0000256" key="6">
    <source>
        <dbReference type="SAM" id="Phobius"/>
    </source>
</evidence>
<reference evidence="8" key="2">
    <citation type="submission" date="2020-09" db="EMBL/GenBank/DDBJ databases">
        <authorList>
            <person name="Sun Q."/>
            <person name="Ohkuma M."/>
        </authorList>
    </citation>
    <scope>NUCLEOTIDE SEQUENCE</scope>
    <source>
        <strain evidence="8">JCM 10088</strain>
    </source>
</reference>
<evidence type="ECO:0000256" key="3">
    <source>
        <dbReference type="ARBA" id="ARBA00022692"/>
    </source>
</evidence>
<sequence>MDLDDIALSSMMPLVRLMLKNEKRRSDLERLLSSSLSFMSPERFVARALFITVIVTLITVALSLFLIIPNYGFFSASLRYGMAFSKAFLPFTIKVLMGFAILVVPPVIFISLYNMPKISSSDLAFKVDTELPFFSAYLSMMVSSGLSVFRAVERVASLSILETTARFSRIAYMRFKAFGEDPITALNDVALYSPSKGFMEFMIGYVTNVRTGGDVLHFVNTKLHDIVGATVERARRGAEMLGTLMESYIGSAVILLIGLDVMYLAQTVTPNGNALAAVNQAISSNFMFGLLITPMITIAFMYLGEVSGFKTPFTDYRPYKVGGIAAAIAAAVIAFVFVSWFHGNLANRISAFGYPFDFTEVVGIILILAFAPVAFYGSRVVSHRWELEKELSFFLRDFTELSKSGFVPEKIFETLSETRHYGELDDYLSEITKQVRYGEPLRNVINSVMNRMHSYLAKVFNWLLLESIEFGGARPEVLESLASFSSDIVTIQEDARARMKPLRFVPYIGAGILILTLAIMLSSIVSLAAVLNHFPPSTIDLLSTSFSISVILNSFLMGFVAGKLGEGELAMGFKHAVALTALTLVVYMASPLIGHLLFGGLTISSSGGLP</sequence>
<accession>A0A830GZH6</accession>
<dbReference type="AlphaFoldDB" id="A0A830GZH6"/>
<dbReference type="RefSeq" id="WP_188596684.1">
    <property type="nucleotide sequence ID" value="NZ_BMNL01000003.1"/>
</dbReference>
<protein>
    <recommendedName>
        <fullName evidence="7">Type II secretion system protein GspF domain-containing protein</fullName>
    </recommendedName>
</protein>
<feature type="transmembrane region" description="Helical" evidence="6">
    <location>
        <begin position="361"/>
        <end position="381"/>
    </location>
</feature>
<dbReference type="InterPro" id="IPR056569">
    <property type="entry name" value="ArlJ-like"/>
</dbReference>
<feature type="transmembrane region" description="Helical" evidence="6">
    <location>
        <begin position="133"/>
        <end position="152"/>
    </location>
</feature>
<comment type="caution">
    <text evidence="8">The sequence shown here is derived from an EMBL/GenBank/DDBJ whole genome shotgun (WGS) entry which is preliminary data.</text>
</comment>
<dbReference type="InterPro" id="IPR018076">
    <property type="entry name" value="T2SS_GspF_dom"/>
</dbReference>
<evidence type="ECO:0000259" key="7">
    <source>
        <dbReference type="Pfam" id="PF00482"/>
    </source>
</evidence>
<evidence type="ECO:0000256" key="2">
    <source>
        <dbReference type="ARBA" id="ARBA00022475"/>
    </source>
</evidence>